<sequence>MSSEAGLLCSHGQDNIGSSGAQNNLPAVLTTGRRMPRSPSRDKEFAMGARSTASSPQQQPLGNAILSRMSIPADMYFIRKSQDLTKKGWFEEESIMIKNCGKLQSMLGMSKSFSTSDITGNLDEECDWITELEDIRMPNSLSEMDISKLGVTSELMLINKTLQGRFNNVSRTVSTCAVVDDLPTMSQLPSPIRYTSSTQSNSTPPAFNSTDLVRSVNKKVRQNYIQRRLLYTAKSLSRLSPTELNQLRASKNIFVRDQLRAFGLYDVPTPSVIVGLNKYLTVPKLGTKLTPDDTAITVDAVKRYHQPKALAQYVKNITIVDWLTNVKAENGLAPDDK</sequence>
<dbReference type="OrthoDB" id="6130045at2759"/>
<name>A0A5E4NN19_9HEMI</name>
<feature type="compositionally biased region" description="Polar residues" evidence="1">
    <location>
        <begin position="51"/>
        <end position="60"/>
    </location>
</feature>
<evidence type="ECO:0000313" key="3">
    <source>
        <dbReference type="Proteomes" id="UP000325440"/>
    </source>
</evidence>
<feature type="compositionally biased region" description="Polar residues" evidence="1">
    <location>
        <begin position="13"/>
        <end position="25"/>
    </location>
</feature>
<dbReference type="EMBL" id="CABPRJ010002448">
    <property type="protein sequence ID" value="VVC46203.1"/>
    <property type="molecule type" value="Genomic_DNA"/>
</dbReference>
<proteinExistence type="predicted"/>
<evidence type="ECO:0000313" key="2">
    <source>
        <dbReference type="EMBL" id="VVC46203.1"/>
    </source>
</evidence>
<gene>
    <name evidence="2" type="ORF">CINCED_3A005997</name>
</gene>
<dbReference type="Proteomes" id="UP000325440">
    <property type="component" value="Unassembled WGS sequence"/>
</dbReference>
<evidence type="ECO:0000256" key="1">
    <source>
        <dbReference type="SAM" id="MobiDB-lite"/>
    </source>
</evidence>
<reference evidence="2 3" key="1">
    <citation type="submission" date="2019-08" db="EMBL/GenBank/DDBJ databases">
        <authorList>
            <person name="Alioto T."/>
            <person name="Alioto T."/>
            <person name="Gomez Garrido J."/>
        </authorList>
    </citation>
    <scope>NUCLEOTIDE SEQUENCE [LARGE SCALE GENOMIC DNA]</scope>
</reference>
<accession>A0A5E4NN19</accession>
<organism evidence="2 3">
    <name type="scientific">Cinara cedri</name>
    <dbReference type="NCBI Taxonomy" id="506608"/>
    <lineage>
        <taxon>Eukaryota</taxon>
        <taxon>Metazoa</taxon>
        <taxon>Ecdysozoa</taxon>
        <taxon>Arthropoda</taxon>
        <taxon>Hexapoda</taxon>
        <taxon>Insecta</taxon>
        <taxon>Pterygota</taxon>
        <taxon>Neoptera</taxon>
        <taxon>Paraneoptera</taxon>
        <taxon>Hemiptera</taxon>
        <taxon>Sternorrhyncha</taxon>
        <taxon>Aphidomorpha</taxon>
        <taxon>Aphidoidea</taxon>
        <taxon>Aphididae</taxon>
        <taxon>Lachninae</taxon>
        <taxon>Cinara</taxon>
    </lineage>
</organism>
<feature type="region of interest" description="Disordered" evidence="1">
    <location>
        <begin position="13"/>
        <end position="60"/>
    </location>
</feature>
<protein>
    <submittedName>
        <fullName evidence="2">Uncharacterized protein</fullName>
    </submittedName>
</protein>
<keyword evidence="3" id="KW-1185">Reference proteome</keyword>
<dbReference type="AlphaFoldDB" id="A0A5E4NN19"/>